<keyword evidence="2" id="KW-1185">Reference proteome</keyword>
<dbReference type="Gene3D" id="3.20.20.140">
    <property type="entry name" value="Metal-dependent hydrolases"/>
    <property type="match status" value="1"/>
</dbReference>
<dbReference type="PROSITE" id="PS51257">
    <property type="entry name" value="PROKAR_LIPOPROTEIN"/>
    <property type="match status" value="1"/>
</dbReference>
<dbReference type="Pfam" id="PF12228">
    <property type="entry name" value="DUF3604"/>
    <property type="match status" value="1"/>
</dbReference>
<gene>
    <name evidence="1" type="ORF">EYC87_15510</name>
</gene>
<dbReference type="RefSeq" id="WP_279253747.1">
    <property type="nucleotide sequence ID" value="NZ_SHNP01000005.1"/>
</dbReference>
<dbReference type="InterPro" id="IPR016195">
    <property type="entry name" value="Pol/histidinol_Pase-like"/>
</dbReference>
<name>A0ABT3SYB8_9GAMM</name>
<dbReference type="Proteomes" id="UP001143307">
    <property type="component" value="Unassembled WGS sequence"/>
</dbReference>
<dbReference type="InterPro" id="IPR022028">
    <property type="entry name" value="DUF3604"/>
</dbReference>
<proteinExistence type="predicted"/>
<organism evidence="1 2">
    <name type="scientific">Candidatus Seongchinamella marina</name>
    <dbReference type="NCBI Taxonomy" id="2518990"/>
    <lineage>
        <taxon>Bacteria</taxon>
        <taxon>Pseudomonadati</taxon>
        <taxon>Pseudomonadota</taxon>
        <taxon>Gammaproteobacteria</taxon>
        <taxon>Cellvibrionales</taxon>
        <taxon>Halieaceae</taxon>
        <taxon>Seongchinamella</taxon>
    </lineage>
</organism>
<accession>A0ABT3SYB8</accession>
<reference evidence="1" key="1">
    <citation type="submission" date="2019-02" db="EMBL/GenBank/DDBJ databases">
        <authorList>
            <person name="Li S.-H."/>
        </authorList>
    </citation>
    <scope>NUCLEOTIDE SEQUENCE</scope>
    <source>
        <strain evidence="1">IMCC8485</strain>
    </source>
</reference>
<evidence type="ECO:0000313" key="1">
    <source>
        <dbReference type="EMBL" id="MCX2974997.1"/>
    </source>
</evidence>
<protein>
    <submittedName>
        <fullName evidence="1">DUF3604 domain-containing protein</fullName>
    </submittedName>
</protein>
<sequence>MDNKQIRSVLFRITTLAAIALTAACSDGQSEADRRAEAQIHYRTTNTVIPASDGIITFSASPESGNRLPESNPDRNAYFGDLHVHTTLSFDASAFGTTASPADAYRYAQGEAITHPGGFEVQLAQPLDFYAVTDHAVLLGLINEAADTSTQFSQYALAKPYHNINESVGGGLLDLAKRSKVFNNFISDVVASLLDGTLEAATVDEASRSAWVQTVEAANEAYKPGTFTTFAGYEFSSSTKKREALHRNVIFRGTERLPAAPFSRFNSINPEGLWGWMDELRKQDIESLAIPHNSNGSNGAMFAFTDWAGNAIDQEYAELRLRNEPLVEITQVKGTSDTHPLLSKNDEWANFEIFPLRTSTRMPSQPRGSYVRNAWQRGLSMAETGGANPFKFGVIGSSDTHTGAASLQEDNYFGKIGSFDDTPEKRGSVPASFLYGTLVKLAASEMVEEVDGEDYLDFSGYKYWGASGIAGVWAEANTREAIYDALRRKETFATSGTRIKVRFFAGYDLVDAELDSTEGVSAAYRSGATMGGTLQASDDHQPTFLTWAVADPNTARLQRVQIIKGWLESGQNQERVYDVACSDGLSVDPQTHRCPDNGARVNLEDCSTTAGVGSTELKTLWQDPDFTPGQEAFYYVRVLENPVCRWSTWDALRNGVTPRSDLPTTIQERAWSSPIWYSTQGQDNNFLD</sequence>
<dbReference type="EMBL" id="SHNP01000005">
    <property type="protein sequence ID" value="MCX2974997.1"/>
    <property type="molecule type" value="Genomic_DNA"/>
</dbReference>
<dbReference type="SUPFAM" id="SSF89550">
    <property type="entry name" value="PHP domain-like"/>
    <property type="match status" value="1"/>
</dbReference>
<evidence type="ECO:0000313" key="2">
    <source>
        <dbReference type="Proteomes" id="UP001143307"/>
    </source>
</evidence>
<comment type="caution">
    <text evidence="1">The sequence shown here is derived from an EMBL/GenBank/DDBJ whole genome shotgun (WGS) entry which is preliminary data.</text>
</comment>